<keyword evidence="2" id="KW-1185">Reference proteome</keyword>
<gene>
    <name evidence="1" type="ORF">Spb1_22140</name>
</gene>
<evidence type="ECO:0000313" key="1">
    <source>
        <dbReference type="EMBL" id="QDV30285.1"/>
    </source>
</evidence>
<dbReference type="AlphaFoldDB" id="A0A518GNS5"/>
<protein>
    <recommendedName>
        <fullName evidence="3">YacP-like NYN domain protein</fullName>
    </recommendedName>
</protein>
<evidence type="ECO:0000313" key="2">
    <source>
        <dbReference type="Proteomes" id="UP000315349"/>
    </source>
</evidence>
<evidence type="ECO:0008006" key="3">
    <source>
        <dbReference type="Google" id="ProtNLM"/>
    </source>
</evidence>
<sequence>MRRILFLDVNGVLNSRFDSGADGLGESHLRQLKRIEDEAGCVIVLTSSWRLADDLTAKLMRAFDRHGIPIWIDSTPDVSGDRAEEVQVWITEHGPCVGVVIDDDYDGFEKTEIRCVQTSVDHGLTADLASEVIRAFDSK</sequence>
<proteinExistence type="predicted"/>
<reference evidence="1 2" key="1">
    <citation type="submission" date="2019-02" db="EMBL/GenBank/DDBJ databases">
        <title>Deep-cultivation of Planctomycetes and their phenomic and genomic characterization uncovers novel biology.</title>
        <authorList>
            <person name="Wiegand S."/>
            <person name="Jogler M."/>
            <person name="Boedeker C."/>
            <person name="Pinto D."/>
            <person name="Vollmers J."/>
            <person name="Rivas-Marin E."/>
            <person name="Kohn T."/>
            <person name="Peeters S.H."/>
            <person name="Heuer A."/>
            <person name="Rast P."/>
            <person name="Oberbeckmann S."/>
            <person name="Bunk B."/>
            <person name="Jeske O."/>
            <person name="Meyerdierks A."/>
            <person name="Storesund J.E."/>
            <person name="Kallscheuer N."/>
            <person name="Luecker S."/>
            <person name="Lage O.M."/>
            <person name="Pohl T."/>
            <person name="Merkel B.J."/>
            <person name="Hornburger P."/>
            <person name="Mueller R.-W."/>
            <person name="Bruemmer F."/>
            <person name="Labrenz M."/>
            <person name="Spormann A.M."/>
            <person name="Op den Camp H."/>
            <person name="Overmann J."/>
            <person name="Amann R."/>
            <person name="Jetten M.S.M."/>
            <person name="Mascher T."/>
            <person name="Medema M.H."/>
            <person name="Devos D.P."/>
            <person name="Kaster A.-K."/>
            <person name="Ovreas L."/>
            <person name="Rohde M."/>
            <person name="Galperin M.Y."/>
            <person name="Jogler C."/>
        </authorList>
    </citation>
    <scope>NUCLEOTIDE SEQUENCE [LARGE SCALE GENOMIC DNA]</scope>
    <source>
        <strain evidence="1 2">Spb1</strain>
    </source>
</reference>
<dbReference type="Pfam" id="PF18143">
    <property type="entry name" value="HAD_SAK_2"/>
    <property type="match status" value="1"/>
</dbReference>
<dbReference type="Proteomes" id="UP000315349">
    <property type="component" value="Chromosome"/>
</dbReference>
<accession>A0A518GNS5</accession>
<name>A0A518GNS5_9PLAN</name>
<dbReference type="KEGG" id="peh:Spb1_22140"/>
<organism evidence="1 2">
    <name type="scientific">Planctopirus ephydatiae</name>
    <dbReference type="NCBI Taxonomy" id="2528019"/>
    <lineage>
        <taxon>Bacteria</taxon>
        <taxon>Pseudomonadati</taxon>
        <taxon>Planctomycetota</taxon>
        <taxon>Planctomycetia</taxon>
        <taxon>Planctomycetales</taxon>
        <taxon>Planctomycetaceae</taxon>
        <taxon>Planctopirus</taxon>
    </lineage>
</organism>
<dbReference type="EMBL" id="CP036299">
    <property type="protein sequence ID" value="QDV30285.1"/>
    <property type="molecule type" value="Genomic_DNA"/>
</dbReference>